<dbReference type="Pfam" id="PF00717">
    <property type="entry name" value="Peptidase_S24"/>
    <property type="match status" value="1"/>
</dbReference>
<dbReference type="InterPro" id="IPR039418">
    <property type="entry name" value="LexA-like"/>
</dbReference>
<evidence type="ECO:0000259" key="1">
    <source>
        <dbReference type="PROSITE" id="PS50943"/>
    </source>
</evidence>
<keyword evidence="3" id="KW-1185">Reference proteome</keyword>
<dbReference type="SUPFAM" id="SSF51306">
    <property type="entry name" value="LexA/Signal peptidase"/>
    <property type="match status" value="1"/>
</dbReference>
<evidence type="ECO:0000313" key="2">
    <source>
        <dbReference type="EMBL" id="MDT8333020.1"/>
    </source>
</evidence>
<reference evidence="2 3" key="1">
    <citation type="journal article" date="2019" name="Microb. Pathog.">
        <title>Comparison of VITEK 2, MALDI-TOF MS, 16S rRNA gene sequencing, and whole-genome sequencing for identification of Roseomonas mucosa.</title>
        <authorList>
            <person name="Rudolph W.W."/>
            <person name="Gunzer F."/>
            <person name="Trauth M."/>
            <person name="Bunk B."/>
            <person name="Bigge R."/>
            <person name="Schrottner P."/>
        </authorList>
    </citation>
    <scope>NUCLEOTIDE SEQUENCE [LARGE SCALE GENOMIC DNA]</scope>
    <source>
        <strain evidence="2 3">DSM 103800</strain>
    </source>
</reference>
<evidence type="ECO:0000313" key="3">
    <source>
        <dbReference type="Proteomes" id="UP001258945"/>
    </source>
</evidence>
<dbReference type="RefSeq" id="WP_314284063.1">
    <property type="nucleotide sequence ID" value="NZ_JAVVDO010000041.1"/>
</dbReference>
<name>A0ABU3MK23_9PROT</name>
<dbReference type="CDD" id="cd06529">
    <property type="entry name" value="S24_LexA-like"/>
    <property type="match status" value="1"/>
</dbReference>
<dbReference type="Proteomes" id="UP001258945">
    <property type="component" value="Unassembled WGS sequence"/>
</dbReference>
<sequence>MAAVKNDSALKNILQGKSRAPRIDTLSKLARELDIPMPEVEAALNQELLPESNASLAVEVVPPETRLPVGPEVPVYGRAEGGEDGFFEVNLADAPLEYVERPAALASVKRLFAILVHGSSMEPVWVAGDVVYITPDRPVRLGDYVMVTLERGPGQQPAALLKRYVSQDDDRLILEQHNPYKQMSVPRRQVREFWRALHWRELR</sequence>
<dbReference type="InterPro" id="IPR001387">
    <property type="entry name" value="Cro/C1-type_HTH"/>
</dbReference>
<organism evidence="2 3">
    <name type="scientific">Roseomonas gilardii</name>
    <dbReference type="NCBI Taxonomy" id="257708"/>
    <lineage>
        <taxon>Bacteria</taxon>
        <taxon>Pseudomonadati</taxon>
        <taxon>Pseudomonadota</taxon>
        <taxon>Alphaproteobacteria</taxon>
        <taxon>Acetobacterales</taxon>
        <taxon>Roseomonadaceae</taxon>
        <taxon>Roseomonas</taxon>
    </lineage>
</organism>
<dbReference type="Gene3D" id="2.10.109.10">
    <property type="entry name" value="Umud Fragment, subunit A"/>
    <property type="match status" value="1"/>
</dbReference>
<proteinExistence type="predicted"/>
<accession>A0ABU3MK23</accession>
<comment type="caution">
    <text evidence="2">The sequence shown here is derived from an EMBL/GenBank/DDBJ whole genome shotgun (WGS) entry which is preliminary data.</text>
</comment>
<dbReference type="EMBL" id="JAVVDO010000041">
    <property type="protein sequence ID" value="MDT8333020.1"/>
    <property type="molecule type" value="Genomic_DNA"/>
</dbReference>
<dbReference type="InterPro" id="IPR015927">
    <property type="entry name" value="Peptidase_S24_S26A/B/C"/>
</dbReference>
<dbReference type="InterPro" id="IPR036286">
    <property type="entry name" value="LexA/Signal_pep-like_sf"/>
</dbReference>
<dbReference type="PROSITE" id="PS50943">
    <property type="entry name" value="HTH_CROC1"/>
    <property type="match status" value="1"/>
</dbReference>
<protein>
    <submittedName>
        <fullName evidence="2">S24 family peptidase</fullName>
    </submittedName>
</protein>
<gene>
    <name evidence="2" type="ORF">RQ831_18360</name>
</gene>
<feature type="domain" description="HTH cro/C1-type" evidence="1">
    <location>
        <begin position="8"/>
        <end position="40"/>
    </location>
</feature>